<proteinExistence type="predicted"/>
<name>A0ABQ9X319_9EUKA</name>
<organism evidence="1 2">
    <name type="scientific">Blattamonas nauphoetae</name>
    <dbReference type="NCBI Taxonomy" id="2049346"/>
    <lineage>
        <taxon>Eukaryota</taxon>
        <taxon>Metamonada</taxon>
        <taxon>Preaxostyla</taxon>
        <taxon>Oxymonadida</taxon>
        <taxon>Blattamonas</taxon>
    </lineage>
</organism>
<sequence length="342" mass="38776">MGSLQISNESPLDSHPIPATTDALAITPNDHQYILISKQILQYEMKLKRINIETMSEQSHQENGAITLPTSTMSDWRLVLQDSITTEALLKGCISLFDQIDTHLPLSETEMNHVVRFLEYATLHNQYRRFPHCKVLETILFNEEYRKRNVPSALLKLVCNPSNMLQTVALTFLDASISKSFPCESHYATAVTPFPRHRTSAAVSKFKDAIHTPKPSNLKQSEQFSNHPSYICVQRFFGEIRKDIVKELASLLGLPSTDEADLCLHYDQTDPQTTEPWLKGFECLLGRVSEGTQFSDLETLAVTLFLSNRPSDLKLFFDSDDKFGFKMKDTIVSSSKLKVKTL</sequence>
<dbReference type="EMBL" id="JARBJD010000235">
    <property type="protein sequence ID" value="KAK2946159.1"/>
    <property type="molecule type" value="Genomic_DNA"/>
</dbReference>
<dbReference type="Proteomes" id="UP001281761">
    <property type="component" value="Unassembled WGS sequence"/>
</dbReference>
<comment type="caution">
    <text evidence="1">The sequence shown here is derived from an EMBL/GenBank/DDBJ whole genome shotgun (WGS) entry which is preliminary data.</text>
</comment>
<accession>A0ABQ9X319</accession>
<keyword evidence="2" id="KW-1185">Reference proteome</keyword>
<gene>
    <name evidence="1" type="ORF">BLNAU_18903</name>
</gene>
<protein>
    <submittedName>
        <fullName evidence="1">Uncharacterized protein</fullName>
    </submittedName>
</protein>
<evidence type="ECO:0000313" key="1">
    <source>
        <dbReference type="EMBL" id="KAK2946159.1"/>
    </source>
</evidence>
<evidence type="ECO:0000313" key="2">
    <source>
        <dbReference type="Proteomes" id="UP001281761"/>
    </source>
</evidence>
<reference evidence="1 2" key="1">
    <citation type="journal article" date="2022" name="bioRxiv">
        <title>Genomics of Preaxostyla Flagellates Illuminates Evolutionary Transitions and the Path Towards Mitochondrial Loss.</title>
        <authorList>
            <person name="Novak L.V.F."/>
            <person name="Treitli S.C."/>
            <person name="Pyrih J."/>
            <person name="Halakuc P."/>
            <person name="Pipaliya S.V."/>
            <person name="Vacek V."/>
            <person name="Brzon O."/>
            <person name="Soukal P."/>
            <person name="Eme L."/>
            <person name="Dacks J.B."/>
            <person name="Karnkowska A."/>
            <person name="Elias M."/>
            <person name="Hampl V."/>
        </authorList>
    </citation>
    <scope>NUCLEOTIDE SEQUENCE [LARGE SCALE GENOMIC DNA]</scope>
    <source>
        <strain evidence="1">NAU3</strain>
        <tissue evidence="1">Gut</tissue>
    </source>
</reference>